<organism evidence="2 3">
    <name type="scientific">Vineibacter terrae</name>
    <dbReference type="NCBI Taxonomy" id="2586908"/>
    <lineage>
        <taxon>Bacteria</taxon>
        <taxon>Pseudomonadati</taxon>
        <taxon>Pseudomonadota</taxon>
        <taxon>Alphaproteobacteria</taxon>
        <taxon>Hyphomicrobiales</taxon>
        <taxon>Vineibacter</taxon>
    </lineage>
</organism>
<dbReference type="Proteomes" id="UP000321638">
    <property type="component" value="Unassembled WGS sequence"/>
</dbReference>
<reference evidence="2 3" key="1">
    <citation type="submission" date="2019-06" db="EMBL/GenBank/DDBJ databases">
        <title>New taxonomy in bacterial strain CC-CFT640, isolated from vineyard.</title>
        <authorList>
            <person name="Lin S.-Y."/>
            <person name="Tsai C.-F."/>
            <person name="Young C.-C."/>
        </authorList>
    </citation>
    <scope>NUCLEOTIDE SEQUENCE [LARGE SCALE GENOMIC DNA]</scope>
    <source>
        <strain evidence="2 3">CC-CFT640</strain>
    </source>
</reference>
<name>A0A5C8PVY5_9HYPH</name>
<dbReference type="RefSeq" id="WP_147844927.1">
    <property type="nucleotide sequence ID" value="NZ_VDUZ01000001.1"/>
</dbReference>
<dbReference type="OrthoDB" id="9827736at2"/>
<sequence length="275" mass="29920">MQISLRHGLRGELAKCDVSLSSRKPCPAPPGTASAPRAVRGRKVEATVDPFAFANMPPQAQLWLLRAAQAKSEIDGNLKAAKAIGVVLKDLLRAQPRQVQAIAKTTQSLLQERRMAKTAREVQLAAEIIEETAELSPEAMQALKVSSEVATAEVETMVLRNGQWVRLAGRSAGTLLSCFSVLATASLIVDVLAATARPAGAADWEATPELIRRARLLQASVGPLSQADRDLVLQVAHYRLQFAMQTFVEIMQQHIGDLQRQAQRANPAWRPGARW</sequence>
<dbReference type="AlphaFoldDB" id="A0A5C8PVY5"/>
<evidence type="ECO:0000313" key="2">
    <source>
        <dbReference type="EMBL" id="TXL82221.1"/>
    </source>
</evidence>
<evidence type="ECO:0000256" key="1">
    <source>
        <dbReference type="SAM" id="MobiDB-lite"/>
    </source>
</evidence>
<gene>
    <name evidence="2" type="ORF">FHP25_00550</name>
</gene>
<comment type="caution">
    <text evidence="2">The sequence shown here is derived from an EMBL/GenBank/DDBJ whole genome shotgun (WGS) entry which is preliminary data.</text>
</comment>
<dbReference type="EMBL" id="VDUZ01000001">
    <property type="protein sequence ID" value="TXL82221.1"/>
    <property type="molecule type" value="Genomic_DNA"/>
</dbReference>
<accession>A0A5C8PVY5</accession>
<proteinExistence type="predicted"/>
<protein>
    <submittedName>
        <fullName evidence="2">Uncharacterized protein</fullName>
    </submittedName>
</protein>
<evidence type="ECO:0000313" key="3">
    <source>
        <dbReference type="Proteomes" id="UP000321638"/>
    </source>
</evidence>
<keyword evidence="3" id="KW-1185">Reference proteome</keyword>
<feature type="region of interest" description="Disordered" evidence="1">
    <location>
        <begin position="21"/>
        <end position="41"/>
    </location>
</feature>